<dbReference type="Proteomes" id="UP000006671">
    <property type="component" value="Unassembled WGS sequence"/>
</dbReference>
<dbReference type="GO" id="GO:0005758">
    <property type="term" value="C:mitochondrial intermembrane space"/>
    <property type="evidence" value="ECO:0007669"/>
    <property type="project" value="UniProtKB-SubCell"/>
</dbReference>
<feature type="disulfide bond" evidence="16">
    <location>
        <begin position="24"/>
        <end position="34"/>
    </location>
</feature>
<evidence type="ECO:0000256" key="2">
    <source>
        <dbReference type="ARBA" id="ARBA00004569"/>
    </source>
</evidence>
<keyword evidence="18" id="KW-1185">Reference proteome</keyword>
<protein>
    <recommendedName>
        <fullName evidence="6">NADH dehydrogenase [ubiquinone] iron-sulfur protein 5</fullName>
    </recommendedName>
    <alternativeName>
        <fullName evidence="14">Complex I-15 kDa</fullName>
    </alternativeName>
    <alternativeName>
        <fullName evidence="15">NADH-ubiquinone oxidoreductase 15 kDa subunit</fullName>
    </alternativeName>
</protein>
<comment type="similarity">
    <text evidence="4">Belongs to the complex I NDUFS5 subunit family.</text>
</comment>
<evidence type="ECO:0000256" key="16">
    <source>
        <dbReference type="PIRSR" id="PIRSR619342-50"/>
    </source>
</evidence>
<dbReference type="InParanoid" id="D2VI71"/>
<evidence type="ECO:0000256" key="7">
    <source>
        <dbReference type="ARBA" id="ARBA00022448"/>
    </source>
</evidence>
<evidence type="ECO:0000313" key="17">
    <source>
        <dbReference type="EMBL" id="EFC43545.1"/>
    </source>
</evidence>
<evidence type="ECO:0000256" key="15">
    <source>
        <dbReference type="ARBA" id="ARBA00032739"/>
    </source>
</evidence>
<proteinExistence type="inferred from homology"/>
<evidence type="ECO:0000256" key="5">
    <source>
        <dbReference type="ARBA" id="ARBA00011261"/>
    </source>
</evidence>
<evidence type="ECO:0000256" key="4">
    <source>
        <dbReference type="ARBA" id="ARBA00007372"/>
    </source>
</evidence>
<gene>
    <name evidence="17" type="ORF">NAEGRDRAFT_34280</name>
</gene>
<evidence type="ECO:0000256" key="9">
    <source>
        <dbReference type="ARBA" id="ARBA00022792"/>
    </source>
</evidence>
<dbReference type="STRING" id="5762.D2VI71"/>
<keyword evidence="13 16" id="KW-1015">Disulfide bond</keyword>
<comment type="subcellular location">
    <subcellularLocation>
        <location evidence="3">Mitochondrion inner membrane</location>
        <topology evidence="3">Peripheral membrane protein</topology>
    </subcellularLocation>
    <subcellularLocation>
        <location evidence="2">Mitochondrion intermembrane space</location>
    </subcellularLocation>
</comment>
<evidence type="ECO:0000256" key="13">
    <source>
        <dbReference type="ARBA" id="ARBA00023157"/>
    </source>
</evidence>
<keyword evidence="7" id="KW-0813">Transport</keyword>
<dbReference type="RefSeq" id="XP_002676289.1">
    <property type="nucleotide sequence ID" value="XM_002676243.1"/>
</dbReference>
<evidence type="ECO:0000313" key="18">
    <source>
        <dbReference type="Proteomes" id="UP000006671"/>
    </source>
</evidence>
<dbReference type="PANTHER" id="PTHR15224:SF1">
    <property type="entry name" value="NADH DEHYDROGENASE [UBIQUINONE] IRON-SULFUR PROTEIN 5"/>
    <property type="match status" value="1"/>
</dbReference>
<dbReference type="KEGG" id="ngr:NAEGRDRAFT_34280"/>
<evidence type="ECO:0000256" key="6">
    <source>
        <dbReference type="ARBA" id="ARBA00013482"/>
    </source>
</evidence>
<keyword evidence="12" id="KW-0472">Membrane</keyword>
<evidence type="ECO:0000256" key="3">
    <source>
        <dbReference type="ARBA" id="ARBA00004637"/>
    </source>
</evidence>
<evidence type="ECO:0000256" key="8">
    <source>
        <dbReference type="ARBA" id="ARBA00022660"/>
    </source>
</evidence>
<dbReference type="AlphaFoldDB" id="D2VI71"/>
<accession>D2VI71</accession>
<keyword evidence="11" id="KW-0496">Mitochondrion</keyword>
<evidence type="ECO:0000256" key="12">
    <source>
        <dbReference type="ARBA" id="ARBA00023136"/>
    </source>
</evidence>
<keyword evidence="10" id="KW-0249">Electron transport</keyword>
<feature type="disulfide bond" evidence="16">
    <location>
        <begin position="14"/>
        <end position="44"/>
    </location>
</feature>
<dbReference type="CDD" id="cd24141">
    <property type="entry name" value="NDUFS5-like"/>
    <property type="match status" value="1"/>
</dbReference>
<comment type="subunit">
    <text evidence="5">Mammalian complex I is composed of 45 different subunits. This is a component of the iron-sulfur (IP) fragment of the enzyme.</text>
</comment>
<sequence length="51" mass="5995">MSSGYGVRSKNGRCYGLWMDYRSCMYHNEQPKACSANLEDYVECLHHFKEV</sequence>
<dbReference type="GO" id="GO:0005743">
    <property type="term" value="C:mitochondrial inner membrane"/>
    <property type="evidence" value="ECO:0007669"/>
    <property type="project" value="UniProtKB-SubCell"/>
</dbReference>
<name>D2VI71_NAEGR</name>
<reference evidence="17 18" key="1">
    <citation type="journal article" date="2010" name="Cell">
        <title>The genome of Naegleria gruberi illuminates early eukaryotic versatility.</title>
        <authorList>
            <person name="Fritz-Laylin L.K."/>
            <person name="Prochnik S.E."/>
            <person name="Ginger M.L."/>
            <person name="Dacks J.B."/>
            <person name="Carpenter M.L."/>
            <person name="Field M.C."/>
            <person name="Kuo A."/>
            <person name="Paredez A."/>
            <person name="Chapman J."/>
            <person name="Pham J."/>
            <person name="Shu S."/>
            <person name="Neupane R."/>
            <person name="Cipriano M."/>
            <person name="Mancuso J."/>
            <person name="Tu H."/>
            <person name="Salamov A."/>
            <person name="Lindquist E."/>
            <person name="Shapiro H."/>
            <person name="Lucas S."/>
            <person name="Grigoriev I.V."/>
            <person name="Cande W.Z."/>
            <person name="Fulton C."/>
            <person name="Rokhsar D.S."/>
            <person name="Dawson S.C."/>
        </authorList>
    </citation>
    <scope>NUCLEOTIDE SEQUENCE [LARGE SCALE GENOMIC DNA]</scope>
    <source>
        <strain evidence="17 18">NEG-M</strain>
    </source>
</reference>
<evidence type="ECO:0000256" key="10">
    <source>
        <dbReference type="ARBA" id="ARBA00022982"/>
    </source>
</evidence>
<dbReference type="InterPro" id="IPR019342">
    <property type="entry name" value="NADH_UbQ_OxRdtase_FeS-su5"/>
</dbReference>
<dbReference type="OrthoDB" id="9992197at2759"/>
<dbReference type="EMBL" id="GG738873">
    <property type="protein sequence ID" value="EFC43545.1"/>
    <property type="molecule type" value="Genomic_DNA"/>
</dbReference>
<organism evidence="18">
    <name type="scientific">Naegleria gruberi</name>
    <name type="common">Amoeba</name>
    <dbReference type="NCBI Taxonomy" id="5762"/>
    <lineage>
        <taxon>Eukaryota</taxon>
        <taxon>Discoba</taxon>
        <taxon>Heterolobosea</taxon>
        <taxon>Tetramitia</taxon>
        <taxon>Eutetramitia</taxon>
        <taxon>Vahlkampfiidae</taxon>
        <taxon>Naegleria</taxon>
    </lineage>
</organism>
<evidence type="ECO:0000256" key="11">
    <source>
        <dbReference type="ARBA" id="ARBA00023128"/>
    </source>
</evidence>
<evidence type="ECO:0000256" key="1">
    <source>
        <dbReference type="ARBA" id="ARBA00003195"/>
    </source>
</evidence>
<dbReference type="VEuPathDB" id="AmoebaDB:NAEGRDRAFT_34280"/>
<comment type="function">
    <text evidence="1">Accessory subunit of the mitochondrial membrane respiratory chain NADH dehydrogenase (Complex I), that is believed not to be involved in catalysis. Complex I functions in the transfer of electrons from NADH to the respiratory chain. The immediate electron acceptor for the enzyme is believed to be ubiquinone.</text>
</comment>
<dbReference type="GO" id="GO:0032981">
    <property type="term" value="P:mitochondrial respiratory chain complex I assembly"/>
    <property type="evidence" value="ECO:0007669"/>
    <property type="project" value="TreeGrafter"/>
</dbReference>
<dbReference type="GeneID" id="8853425"/>
<keyword evidence="8" id="KW-0679">Respiratory chain</keyword>
<dbReference type="PANTHER" id="PTHR15224">
    <property type="entry name" value="NADH DEHYDROGENASE [UBIQUINONE] IRON-SULFUR PROTEIN 5"/>
    <property type="match status" value="1"/>
</dbReference>
<evidence type="ECO:0000256" key="14">
    <source>
        <dbReference type="ARBA" id="ARBA00031222"/>
    </source>
</evidence>
<keyword evidence="9" id="KW-0999">Mitochondrion inner membrane</keyword>